<feature type="transmembrane region" description="Helical" evidence="6">
    <location>
        <begin position="446"/>
        <end position="466"/>
    </location>
</feature>
<dbReference type="Pfam" id="PF13520">
    <property type="entry name" value="AA_permease_2"/>
    <property type="match status" value="1"/>
</dbReference>
<feature type="transmembrane region" description="Helical" evidence="6">
    <location>
        <begin position="202"/>
        <end position="221"/>
    </location>
</feature>
<feature type="transmembrane region" description="Helical" evidence="6">
    <location>
        <begin position="241"/>
        <end position="261"/>
    </location>
</feature>
<feature type="transmembrane region" description="Helical" evidence="6">
    <location>
        <begin position="371"/>
        <end position="399"/>
    </location>
</feature>
<keyword evidence="5 6" id="KW-0472">Membrane</keyword>
<dbReference type="Gene3D" id="1.20.1740.10">
    <property type="entry name" value="Amino acid/polyamine transporter I"/>
    <property type="match status" value="1"/>
</dbReference>
<protein>
    <submittedName>
        <fullName evidence="7">APC family permease</fullName>
    </submittedName>
</protein>
<evidence type="ECO:0000256" key="5">
    <source>
        <dbReference type="ARBA" id="ARBA00023136"/>
    </source>
</evidence>
<dbReference type="PANTHER" id="PTHR42770">
    <property type="entry name" value="AMINO ACID TRANSPORTER-RELATED"/>
    <property type="match status" value="1"/>
</dbReference>
<evidence type="ECO:0000256" key="6">
    <source>
        <dbReference type="SAM" id="Phobius"/>
    </source>
</evidence>
<feature type="transmembrane region" description="Helical" evidence="6">
    <location>
        <begin position="291"/>
        <end position="311"/>
    </location>
</feature>
<feature type="transmembrane region" description="Helical" evidence="6">
    <location>
        <begin position="99"/>
        <end position="126"/>
    </location>
</feature>
<proteinExistence type="predicted"/>
<dbReference type="RefSeq" id="WP_344722511.1">
    <property type="nucleotide sequence ID" value="NZ_BAAAUS010000013.1"/>
</dbReference>
<comment type="caution">
    <text evidence="7">The sequence shown here is derived from an EMBL/GenBank/DDBJ whole genome shotgun (WGS) entry which is preliminary data.</text>
</comment>
<keyword evidence="2" id="KW-1003">Cell membrane</keyword>
<dbReference type="PANTHER" id="PTHR42770:SF16">
    <property type="entry name" value="AMINO ACID PERMEASE"/>
    <property type="match status" value="1"/>
</dbReference>
<accession>A0ABW4F166</accession>
<feature type="transmembrane region" description="Helical" evidence="6">
    <location>
        <begin position="138"/>
        <end position="156"/>
    </location>
</feature>
<evidence type="ECO:0000256" key="1">
    <source>
        <dbReference type="ARBA" id="ARBA00004651"/>
    </source>
</evidence>
<sequence>MSLIESRGSGQVSTALAKNRLGVAAVLFFVMSASAPLTVVAGVVPTGLAVTGLLSISIAFLTVAVVLGIFSVGYVAMARHIANTGAFYAFISRGIGRPVGVGASWVALVAYNMFQCASYGGFGAIAAPLIAQWFGLHVQWWVLALIGWVVVAVLGVRDIAVSGKVLATLLVAEILLVVVFGVADIFVSGFHASSAPLNAHGLVGPGAGALLVMAIAGFVGFEQSVVYAEESRDPRRTVPRATYLAIALIAVLYAFASWAMISAAGNHVLDRAAAEGPDLFFDVASARVGDLALQLGHVLFLTSLLAAMISFHNISARYTFSLGREGVLPRRFGRTVPGTGAPRNGSLAQSAVGLIVIALYAAAGWDPLIQLFFWGGTGGSIGVLLLITLTSIAIIGYFARHPNGEDAWHRIGAPIIGSALLLIMTYLALTNIATLFGVQPGSEPTWVVPLTFGAVALAGMGWALVLRGRRPKLYFDIGLGANGVPNRCARHFAGSSTVVTKMPSYRILRGDRKPRIPDNKEEA</sequence>
<comment type="subcellular location">
    <subcellularLocation>
        <location evidence="1">Cell membrane</location>
        <topology evidence="1">Multi-pass membrane protein</topology>
    </subcellularLocation>
</comment>
<evidence type="ECO:0000256" key="2">
    <source>
        <dbReference type="ARBA" id="ARBA00022475"/>
    </source>
</evidence>
<dbReference type="InterPro" id="IPR002293">
    <property type="entry name" value="AA/rel_permease1"/>
</dbReference>
<evidence type="ECO:0000313" key="8">
    <source>
        <dbReference type="Proteomes" id="UP001597114"/>
    </source>
</evidence>
<feature type="transmembrane region" description="Helical" evidence="6">
    <location>
        <begin position="411"/>
        <end position="434"/>
    </location>
</feature>
<reference evidence="8" key="1">
    <citation type="journal article" date="2019" name="Int. J. Syst. Evol. Microbiol.">
        <title>The Global Catalogue of Microorganisms (GCM) 10K type strain sequencing project: providing services to taxonomists for standard genome sequencing and annotation.</title>
        <authorList>
            <consortium name="The Broad Institute Genomics Platform"/>
            <consortium name="The Broad Institute Genome Sequencing Center for Infectious Disease"/>
            <person name="Wu L."/>
            <person name="Ma J."/>
        </authorList>
    </citation>
    <scope>NUCLEOTIDE SEQUENCE [LARGE SCALE GENOMIC DNA]</scope>
    <source>
        <strain evidence="8">CCM 7043</strain>
    </source>
</reference>
<dbReference type="PIRSF" id="PIRSF006060">
    <property type="entry name" value="AA_transporter"/>
    <property type="match status" value="1"/>
</dbReference>
<organism evidence="7 8">
    <name type="scientific">Pseudonocardia yunnanensis</name>
    <dbReference type="NCBI Taxonomy" id="58107"/>
    <lineage>
        <taxon>Bacteria</taxon>
        <taxon>Bacillati</taxon>
        <taxon>Actinomycetota</taxon>
        <taxon>Actinomycetes</taxon>
        <taxon>Pseudonocardiales</taxon>
        <taxon>Pseudonocardiaceae</taxon>
        <taxon>Pseudonocardia</taxon>
    </lineage>
</organism>
<evidence type="ECO:0000256" key="3">
    <source>
        <dbReference type="ARBA" id="ARBA00022692"/>
    </source>
</evidence>
<evidence type="ECO:0000313" key="7">
    <source>
        <dbReference type="EMBL" id="MFD1520049.1"/>
    </source>
</evidence>
<dbReference type="EMBL" id="JBHUCO010000023">
    <property type="protein sequence ID" value="MFD1520049.1"/>
    <property type="molecule type" value="Genomic_DNA"/>
</dbReference>
<feature type="transmembrane region" description="Helical" evidence="6">
    <location>
        <begin position="21"/>
        <end position="44"/>
    </location>
</feature>
<dbReference type="InterPro" id="IPR050367">
    <property type="entry name" value="APC_superfamily"/>
</dbReference>
<keyword evidence="8" id="KW-1185">Reference proteome</keyword>
<keyword evidence="3 6" id="KW-0812">Transmembrane</keyword>
<name>A0ABW4F166_9PSEU</name>
<feature type="transmembrane region" description="Helical" evidence="6">
    <location>
        <begin position="168"/>
        <end position="190"/>
    </location>
</feature>
<feature type="transmembrane region" description="Helical" evidence="6">
    <location>
        <begin position="56"/>
        <end position="78"/>
    </location>
</feature>
<gene>
    <name evidence="7" type="ORF">ACFSJD_21315</name>
</gene>
<keyword evidence="4 6" id="KW-1133">Transmembrane helix</keyword>
<evidence type="ECO:0000256" key="4">
    <source>
        <dbReference type="ARBA" id="ARBA00022989"/>
    </source>
</evidence>
<feature type="transmembrane region" description="Helical" evidence="6">
    <location>
        <begin position="347"/>
        <end position="365"/>
    </location>
</feature>
<dbReference type="Proteomes" id="UP001597114">
    <property type="component" value="Unassembled WGS sequence"/>
</dbReference>